<feature type="region of interest" description="Disordered" evidence="1">
    <location>
        <begin position="645"/>
        <end position="679"/>
    </location>
</feature>
<dbReference type="InterPro" id="IPR016186">
    <property type="entry name" value="C-type_lectin-like/link_sf"/>
</dbReference>
<dbReference type="Gene3D" id="3.10.100.10">
    <property type="entry name" value="Mannose-Binding Protein A, subunit A"/>
    <property type="match status" value="1"/>
</dbReference>
<dbReference type="InterPro" id="IPR016187">
    <property type="entry name" value="CTDL_fold"/>
</dbReference>
<keyword evidence="4" id="KW-1185">Reference proteome</keyword>
<dbReference type="SUPFAM" id="SSF56436">
    <property type="entry name" value="C-type lectin-like"/>
    <property type="match status" value="1"/>
</dbReference>
<dbReference type="InterPro" id="IPR001304">
    <property type="entry name" value="C-type_lectin-like"/>
</dbReference>
<reference evidence="3" key="1">
    <citation type="submission" date="2020-08" db="EMBL/GenBank/DDBJ databases">
        <title>Genome sequencing and assembly of the red palm weevil Rhynchophorus ferrugineus.</title>
        <authorList>
            <person name="Dias G.B."/>
            <person name="Bergman C.M."/>
            <person name="Manee M."/>
        </authorList>
    </citation>
    <scope>NUCLEOTIDE SEQUENCE</scope>
    <source>
        <strain evidence="3">AA-2017</strain>
        <tissue evidence="3">Whole larva</tissue>
    </source>
</reference>
<evidence type="ECO:0000259" key="2">
    <source>
        <dbReference type="PROSITE" id="PS50041"/>
    </source>
</evidence>
<dbReference type="EMBL" id="JAACXV010000081">
    <property type="protein sequence ID" value="KAF7284162.1"/>
    <property type="molecule type" value="Genomic_DNA"/>
</dbReference>
<accession>A0A834INF4</accession>
<feature type="region of interest" description="Disordered" evidence="1">
    <location>
        <begin position="324"/>
        <end position="354"/>
    </location>
</feature>
<evidence type="ECO:0000313" key="4">
    <source>
        <dbReference type="Proteomes" id="UP000625711"/>
    </source>
</evidence>
<dbReference type="PROSITE" id="PS50041">
    <property type="entry name" value="C_TYPE_LECTIN_2"/>
    <property type="match status" value="1"/>
</dbReference>
<feature type="region of interest" description="Disordered" evidence="1">
    <location>
        <begin position="575"/>
        <end position="597"/>
    </location>
</feature>
<dbReference type="OrthoDB" id="5858677at2759"/>
<name>A0A834INF4_RHYFE</name>
<dbReference type="AlphaFoldDB" id="A0A834INF4"/>
<evidence type="ECO:0000256" key="1">
    <source>
        <dbReference type="SAM" id="MobiDB-lite"/>
    </source>
</evidence>
<evidence type="ECO:0000313" key="3">
    <source>
        <dbReference type="EMBL" id="KAF7284162.1"/>
    </source>
</evidence>
<organism evidence="3 4">
    <name type="scientific">Rhynchophorus ferrugineus</name>
    <name type="common">Red palm weevil</name>
    <name type="synonym">Curculio ferrugineus</name>
    <dbReference type="NCBI Taxonomy" id="354439"/>
    <lineage>
        <taxon>Eukaryota</taxon>
        <taxon>Metazoa</taxon>
        <taxon>Ecdysozoa</taxon>
        <taxon>Arthropoda</taxon>
        <taxon>Hexapoda</taxon>
        <taxon>Insecta</taxon>
        <taxon>Pterygota</taxon>
        <taxon>Neoptera</taxon>
        <taxon>Endopterygota</taxon>
        <taxon>Coleoptera</taxon>
        <taxon>Polyphaga</taxon>
        <taxon>Cucujiformia</taxon>
        <taxon>Curculionidae</taxon>
        <taxon>Dryophthorinae</taxon>
        <taxon>Rhynchophorus</taxon>
    </lineage>
</organism>
<feature type="compositionally biased region" description="Basic and acidic residues" evidence="1">
    <location>
        <begin position="575"/>
        <end position="590"/>
    </location>
</feature>
<feature type="compositionally biased region" description="Low complexity" evidence="1">
    <location>
        <begin position="324"/>
        <end position="349"/>
    </location>
</feature>
<feature type="compositionally biased region" description="Basic and acidic residues" evidence="1">
    <location>
        <begin position="466"/>
        <end position="489"/>
    </location>
</feature>
<comment type="caution">
    <text evidence="3">The sequence shown here is derived from an EMBL/GenBank/DDBJ whole genome shotgun (WGS) entry which is preliminary data.</text>
</comment>
<protein>
    <recommendedName>
        <fullName evidence="2">C-type lectin domain-containing protein</fullName>
    </recommendedName>
</protein>
<dbReference type="CDD" id="cd00037">
    <property type="entry name" value="CLECT"/>
    <property type="match status" value="1"/>
</dbReference>
<feature type="domain" description="C-type lectin" evidence="2">
    <location>
        <begin position="1"/>
        <end position="83"/>
    </location>
</feature>
<feature type="compositionally biased region" description="Low complexity" evidence="1">
    <location>
        <begin position="410"/>
        <end position="432"/>
    </location>
</feature>
<proteinExistence type="predicted"/>
<gene>
    <name evidence="3" type="ORF">GWI33_022413</name>
</gene>
<feature type="compositionally biased region" description="Polar residues" evidence="1">
    <location>
        <begin position="645"/>
        <end position="665"/>
    </location>
</feature>
<feature type="region of interest" description="Disordered" evidence="1">
    <location>
        <begin position="399"/>
        <end position="493"/>
    </location>
</feature>
<sequence>MDILADSSSQYDAIRAYLKELDITEKVWIGLSKTAEKSSFTWTDFRPLTGEGHWQEALPSGDTQSLCAVTDPAADFLWKPLPCGGPEVAAFICELPIPTWAQGPRGCLLTELPSLTVLYIPEQSALELTSDCGLDGTKRIACRGDADREEMLKQLSCTISHEDIDDDKLLKSSTTDDFETTTLDDNSITGKTTKSWVSNTIDVDYGMATRHRRETEDTLSPASTTKSPVINVSRAELSWKASHHDVTVLTTQQNGASEDSHSTSTSSSAVEMEVTTDGTTATNHAVTLDSSITEKVFVSGTAGKQQTEETEYVSTQSALTTLKSSVSTSTPETVEVSSESSRENSSVKSGVKTVEGATTVSTTEGGIEEYPSAINQGQLFSIIDNGTMFDIIELNDTEQESPELKNKNNPQTSSVAPPSSSISASSQTATTQDIHTAPVLKDTPPTKKPITKKPLVPTKKSSNKTTVDKLEKPKTSERKDDKKNNENRKPTQTVVDLTKEFEMLPDIKDTSVKLNRTFRKELPPVTEDKEDTPQFSVPRVLSFSVSNNADDKNATLSSTTENSLINVTKTKDIKSSVNKTDDKATSKVKSELSSTVSPRNPIDPRIYILNHHPKVSKNNDSEAITTAKPNVTKEEFLPRSLLGETSISASPTKETTAVHTESSEAYSDHPFPSDEPKKINRHRSLHTTKPRKFYPYFFSRMLG</sequence>
<dbReference type="Proteomes" id="UP000625711">
    <property type="component" value="Unassembled WGS sequence"/>
</dbReference>